<dbReference type="Gene3D" id="3.90.70.10">
    <property type="entry name" value="Cysteine proteinases"/>
    <property type="match status" value="1"/>
</dbReference>
<dbReference type="Proteomes" id="UP000178870">
    <property type="component" value="Unassembled WGS sequence"/>
</dbReference>
<dbReference type="Pfam" id="PF13529">
    <property type="entry name" value="Peptidase_C39_2"/>
    <property type="match status" value="1"/>
</dbReference>
<reference evidence="3 4" key="1">
    <citation type="journal article" date="2016" name="Nat. Commun.">
        <title>Thousands of microbial genomes shed light on interconnected biogeochemical processes in an aquifer system.</title>
        <authorList>
            <person name="Anantharaman K."/>
            <person name="Brown C.T."/>
            <person name="Hug L.A."/>
            <person name="Sharon I."/>
            <person name="Castelle C.J."/>
            <person name="Probst A.J."/>
            <person name="Thomas B.C."/>
            <person name="Singh A."/>
            <person name="Wilkins M.J."/>
            <person name="Karaoz U."/>
            <person name="Brodie E.L."/>
            <person name="Williams K.H."/>
            <person name="Hubbard S.S."/>
            <person name="Banfield J.F."/>
        </authorList>
    </citation>
    <scope>NUCLEOTIDE SEQUENCE [LARGE SCALE GENOMIC DNA]</scope>
</reference>
<evidence type="ECO:0000259" key="2">
    <source>
        <dbReference type="Pfam" id="PF13529"/>
    </source>
</evidence>
<dbReference type="SUPFAM" id="SSF48452">
    <property type="entry name" value="TPR-like"/>
    <property type="match status" value="1"/>
</dbReference>
<accession>A0A1F7Z0H0</accession>
<dbReference type="AlphaFoldDB" id="A0A1F7Z0H0"/>
<dbReference type="EMBL" id="MGGP01000011">
    <property type="protein sequence ID" value="OGM32954.1"/>
    <property type="molecule type" value="Genomic_DNA"/>
</dbReference>
<evidence type="ECO:0000313" key="4">
    <source>
        <dbReference type="Proteomes" id="UP000178870"/>
    </source>
</evidence>
<keyword evidence="1" id="KW-0802">TPR repeat</keyword>
<evidence type="ECO:0000256" key="1">
    <source>
        <dbReference type="PROSITE-ProRule" id="PRU00339"/>
    </source>
</evidence>
<organism evidence="3 4">
    <name type="scientific">Candidatus Woesebacteria bacterium RIFCSPHIGHO2_01_FULL_44_21</name>
    <dbReference type="NCBI Taxonomy" id="1802503"/>
    <lineage>
        <taxon>Bacteria</taxon>
        <taxon>Candidatus Woeseibacteriota</taxon>
    </lineage>
</organism>
<proteinExistence type="predicted"/>
<sequence>MNLKKIVSVLFVAGALFGFYAWQNRPRPALETKFVPALRSDDVGTSDGQAEFTEVKTPPSSVNLGSFNHSYQTFNNCGPATLSMSLGWFGKKVSQKELGDKMRPWQVANGDNDDKTIFTDEFVAWAREYGYEAIARPNGDIDTLKKFTANGIPVVVKTMLHANDDIGHFRIVKGYDETKQVIIQDDSFEGPNREFSYYDFLTLWQPFHYVYIVVYTPEQAELVEAIIGNEMNETVAWQNTLVRSEKEQGLTDNVFPTFNMSVANYYLGNFKESIANYESIADGLPRRMLWYQLEPILAMQKLGQYDKVMALSERILNGGNRAYSELYQIRGEVYLAQGNVDAARAEFEKAVQYNVNYQPAKDALTKL</sequence>
<dbReference type="InterPro" id="IPR019734">
    <property type="entry name" value="TPR_rpt"/>
</dbReference>
<dbReference type="InterPro" id="IPR011990">
    <property type="entry name" value="TPR-like_helical_dom_sf"/>
</dbReference>
<dbReference type="Gene3D" id="1.25.40.10">
    <property type="entry name" value="Tetratricopeptide repeat domain"/>
    <property type="match status" value="1"/>
</dbReference>
<feature type="repeat" description="TPR" evidence="1">
    <location>
        <begin position="324"/>
        <end position="357"/>
    </location>
</feature>
<dbReference type="PROSITE" id="PS50005">
    <property type="entry name" value="TPR"/>
    <property type="match status" value="1"/>
</dbReference>
<dbReference type="InterPro" id="IPR039564">
    <property type="entry name" value="Peptidase_C39-like"/>
</dbReference>
<protein>
    <recommendedName>
        <fullName evidence="2">Peptidase C39-like domain-containing protein</fullName>
    </recommendedName>
</protein>
<comment type="caution">
    <text evidence="3">The sequence shown here is derived from an EMBL/GenBank/DDBJ whole genome shotgun (WGS) entry which is preliminary data.</text>
</comment>
<feature type="domain" description="Peptidase C39-like" evidence="2">
    <location>
        <begin position="72"/>
        <end position="185"/>
    </location>
</feature>
<evidence type="ECO:0000313" key="3">
    <source>
        <dbReference type="EMBL" id="OGM32954.1"/>
    </source>
</evidence>
<gene>
    <name evidence="3" type="ORF">A2803_05165</name>
</gene>
<name>A0A1F7Z0H0_9BACT</name>